<feature type="compositionally biased region" description="Basic and acidic residues" evidence="1">
    <location>
        <begin position="220"/>
        <end position="232"/>
    </location>
</feature>
<feature type="compositionally biased region" description="Polar residues" evidence="1">
    <location>
        <begin position="255"/>
        <end position="265"/>
    </location>
</feature>
<proteinExistence type="predicted"/>
<dbReference type="EMBL" id="JAIWQS010000003">
    <property type="protein sequence ID" value="KAJ8769955.1"/>
    <property type="molecule type" value="Genomic_DNA"/>
</dbReference>
<dbReference type="AlphaFoldDB" id="A0AAV8TUQ2"/>
<feature type="compositionally biased region" description="Basic and acidic residues" evidence="1">
    <location>
        <begin position="269"/>
        <end position="281"/>
    </location>
</feature>
<feature type="compositionally biased region" description="Polar residues" evidence="1">
    <location>
        <begin position="233"/>
        <end position="245"/>
    </location>
</feature>
<organism evidence="2 3">
    <name type="scientific">Erythroxylum novogranatense</name>
    <dbReference type="NCBI Taxonomy" id="1862640"/>
    <lineage>
        <taxon>Eukaryota</taxon>
        <taxon>Viridiplantae</taxon>
        <taxon>Streptophyta</taxon>
        <taxon>Embryophyta</taxon>
        <taxon>Tracheophyta</taxon>
        <taxon>Spermatophyta</taxon>
        <taxon>Magnoliopsida</taxon>
        <taxon>eudicotyledons</taxon>
        <taxon>Gunneridae</taxon>
        <taxon>Pentapetalae</taxon>
        <taxon>rosids</taxon>
        <taxon>fabids</taxon>
        <taxon>Malpighiales</taxon>
        <taxon>Erythroxylaceae</taxon>
        <taxon>Erythroxylum</taxon>
    </lineage>
</organism>
<reference evidence="2 3" key="1">
    <citation type="submission" date="2021-09" db="EMBL/GenBank/DDBJ databases">
        <title>Genomic insights and catalytic innovation underlie evolution of tropane alkaloids biosynthesis.</title>
        <authorList>
            <person name="Wang Y.-J."/>
            <person name="Tian T."/>
            <person name="Huang J.-P."/>
            <person name="Huang S.-X."/>
        </authorList>
    </citation>
    <scope>NUCLEOTIDE SEQUENCE [LARGE SCALE GENOMIC DNA]</scope>
    <source>
        <strain evidence="2">KIB-2018</strain>
        <tissue evidence="2">Leaf</tissue>
    </source>
</reference>
<comment type="caution">
    <text evidence="2">The sequence shown here is derived from an EMBL/GenBank/DDBJ whole genome shotgun (WGS) entry which is preliminary data.</text>
</comment>
<gene>
    <name evidence="2" type="ORF">K2173_009037</name>
</gene>
<name>A0AAV8TUQ2_9ROSI</name>
<evidence type="ECO:0000313" key="2">
    <source>
        <dbReference type="EMBL" id="KAJ8769955.1"/>
    </source>
</evidence>
<sequence length="392" mass="44035">MGCISSKFMPRSMSFPEELGQSIQRSATLSGKRDFATSKTTDDQFLVNSKLRSEGVSKSYITPTLEPDKSLNSDTLEFRSCLEHEAQKKQEPHVLMVMQCSPQDNLIRRSLSYHWLPENKVLSPYPESLNGPEEENNDYRSLRKRAWSFHTIEDYDALLEKIRLSTTLQSDSRDHGSMTEVQLNASQSSLHPVDHKGDPIEYDRDVIHIQEMQPSNPEVSPKDNSKVVDKASQEVNSTSVDTSTLIDLELENRTPAANPSTSGATEETEAPKHSFEEDTLEKGSKRKFIAKNLKSLEVPQSIQFQAVASLREWLDAGGQVHSPGRYITPKFGSDSLPNSGTANEYDDQYIFNPELVAAFEGCMQQLEEEAEIIFGQIGVNLEEETAVEKKQV</sequence>
<feature type="region of interest" description="Disordered" evidence="1">
    <location>
        <begin position="212"/>
        <end position="281"/>
    </location>
</feature>
<evidence type="ECO:0000256" key="1">
    <source>
        <dbReference type="SAM" id="MobiDB-lite"/>
    </source>
</evidence>
<dbReference type="Proteomes" id="UP001159364">
    <property type="component" value="Linkage Group LG03"/>
</dbReference>
<keyword evidence="3" id="KW-1185">Reference proteome</keyword>
<evidence type="ECO:0000313" key="3">
    <source>
        <dbReference type="Proteomes" id="UP001159364"/>
    </source>
</evidence>
<protein>
    <submittedName>
        <fullName evidence="2">Uncharacterized protein</fullName>
    </submittedName>
</protein>
<accession>A0AAV8TUQ2</accession>